<feature type="compositionally biased region" description="Low complexity" evidence="1">
    <location>
        <begin position="177"/>
        <end position="193"/>
    </location>
</feature>
<evidence type="ECO:0000256" key="1">
    <source>
        <dbReference type="SAM" id="MobiDB-lite"/>
    </source>
</evidence>
<organism evidence="3 4">
    <name type="scientific">Streptomyces viridiviolaceus</name>
    <dbReference type="NCBI Taxonomy" id="68282"/>
    <lineage>
        <taxon>Bacteria</taxon>
        <taxon>Bacillati</taxon>
        <taxon>Actinomycetota</taxon>
        <taxon>Actinomycetes</taxon>
        <taxon>Kitasatosporales</taxon>
        <taxon>Streptomycetaceae</taxon>
        <taxon>Streptomyces</taxon>
    </lineage>
</organism>
<dbReference type="RefSeq" id="WP_189879156.1">
    <property type="nucleotide sequence ID" value="NZ_BMWA01000032.1"/>
</dbReference>
<dbReference type="Proteomes" id="UP001596409">
    <property type="component" value="Unassembled WGS sequence"/>
</dbReference>
<feature type="transmembrane region" description="Helical" evidence="2">
    <location>
        <begin position="83"/>
        <end position="104"/>
    </location>
</feature>
<keyword evidence="2" id="KW-0812">Transmembrane</keyword>
<keyword evidence="2" id="KW-1133">Transmembrane helix</keyword>
<feature type="compositionally biased region" description="Low complexity" evidence="1">
    <location>
        <begin position="159"/>
        <end position="169"/>
    </location>
</feature>
<sequence length="211" mass="20747">MSRPSQYDDGANGETPATVYVPQSVPPPAYDEYSDPAAAHGWQNAYDRTEELPPVRQAPDVRPRTTSRGARRKPRSAWRSRRAAVAVGAVGAASAAALIAGFSFSGPGGSANGKDGVSPTAPDVGAPPGAGAPDEVDPARSPAAGTGATTPGPGPSGSPSPERSGAASSAPPPPADTAPTAPADSATSPADGPGNSLDNPGRGQRGGKGPK</sequence>
<gene>
    <name evidence="3" type="ORF">ACFQMH_39395</name>
</gene>
<evidence type="ECO:0000256" key="2">
    <source>
        <dbReference type="SAM" id="Phobius"/>
    </source>
</evidence>
<accession>A0ABW2EBY5</accession>
<feature type="compositionally biased region" description="Basic residues" evidence="1">
    <location>
        <begin position="69"/>
        <end position="82"/>
    </location>
</feature>
<feature type="compositionally biased region" description="Basic and acidic residues" evidence="1">
    <location>
        <begin position="47"/>
        <end position="63"/>
    </location>
</feature>
<name>A0ABW2EBY5_9ACTN</name>
<feature type="compositionally biased region" description="Low complexity" evidence="1">
    <location>
        <begin position="121"/>
        <end position="151"/>
    </location>
</feature>
<feature type="region of interest" description="Disordered" evidence="1">
    <location>
        <begin position="1"/>
        <end position="82"/>
    </location>
</feature>
<keyword evidence="2" id="KW-0472">Membrane</keyword>
<evidence type="ECO:0000313" key="4">
    <source>
        <dbReference type="Proteomes" id="UP001596409"/>
    </source>
</evidence>
<reference evidence="4" key="1">
    <citation type="journal article" date="2019" name="Int. J. Syst. Evol. Microbiol.">
        <title>The Global Catalogue of Microorganisms (GCM) 10K type strain sequencing project: providing services to taxonomists for standard genome sequencing and annotation.</title>
        <authorList>
            <consortium name="The Broad Institute Genomics Platform"/>
            <consortium name="The Broad Institute Genome Sequencing Center for Infectious Disease"/>
            <person name="Wu L."/>
            <person name="Ma J."/>
        </authorList>
    </citation>
    <scope>NUCLEOTIDE SEQUENCE [LARGE SCALE GENOMIC DNA]</scope>
    <source>
        <strain evidence="4">JCM 4855</strain>
    </source>
</reference>
<evidence type="ECO:0000313" key="3">
    <source>
        <dbReference type="EMBL" id="MFC7017650.1"/>
    </source>
</evidence>
<keyword evidence="4" id="KW-1185">Reference proteome</keyword>
<dbReference type="EMBL" id="JBHSYM010000107">
    <property type="protein sequence ID" value="MFC7017650.1"/>
    <property type="molecule type" value="Genomic_DNA"/>
</dbReference>
<feature type="region of interest" description="Disordered" evidence="1">
    <location>
        <begin position="102"/>
        <end position="211"/>
    </location>
</feature>
<comment type="caution">
    <text evidence="3">The sequence shown here is derived from an EMBL/GenBank/DDBJ whole genome shotgun (WGS) entry which is preliminary data.</text>
</comment>
<protein>
    <submittedName>
        <fullName evidence="3">Uncharacterized protein</fullName>
    </submittedName>
</protein>
<proteinExistence type="predicted"/>